<sequence length="356" mass="39612">MPDFNSSFGAIYIGNVLTAILWGATCVQLYFYCTTYWNKDSWIIKNLVFVVCVLETIHQVFSTLSNYAYLVTHWGDSDYIANINWSLKAQVFPLYINIFLVQSFMVYRIYEFRKRSLQKKLWLPAILELTVVAYLGEALSYGSQVVTLTKLEDLSSLGNTAISGVAISTFNDIAIALVFAYVMHQQKTGFQKTTTMINRIVLYSLNTGFCTAIFGIATIISTLAAGNTNLPDLFFFIGSRLYANSLLAILNLRNKSRMINSKNEFTSLGATGTPSAGEMHVLGSQTNQTVRPDQIALKNIVSLLDIPQTKNASGLPIPHNVKLNKHTPSVTDYKTPFVSNTSGGYPQLEENIHDSV</sequence>
<dbReference type="PANTHER" id="PTHR40465">
    <property type="entry name" value="CHROMOSOME 1, WHOLE GENOME SHOTGUN SEQUENCE"/>
    <property type="match status" value="1"/>
</dbReference>
<accession>A0A6A4GS15</accession>
<protein>
    <recommendedName>
        <fullName evidence="3">DUF6534 domain-containing protein</fullName>
    </recommendedName>
</protein>
<feature type="transmembrane region" description="Helical" evidence="2">
    <location>
        <begin position="92"/>
        <end position="110"/>
    </location>
</feature>
<dbReference type="AlphaFoldDB" id="A0A6A4GS15"/>
<dbReference type="Proteomes" id="UP000799118">
    <property type="component" value="Unassembled WGS sequence"/>
</dbReference>
<feature type="compositionally biased region" description="Polar residues" evidence="1">
    <location>
        <begin position="334"/>
        <end position="344"/>
    </location>
</feature>
<feature type="transmembrane region" description="Helical" evidence="2">
    <location>
        <begin position="12"/>
        <end position="31"/>
    </location>
</feature>
<reference evidence="4" key="1">
    <citation type="journal article" date="2019" name="Environ. Microbiol.">
        <title>Fungal ecological strategies reflected in gene transcription - a case study of two litter decomposers.</title>
        <authorList>
            <person name="Barbi F."/>
            <person name="Kohler A."/>
            <person name="Barry K."/>
            <person name="Baskaran P."/>
            <person name="Daum C."/>
            <person name="Fauchery L."/>
            <person name="Ihrmark K."/>
            <person name="Kuo A."/>
            <person name="LaButti K."/>
            <person name="Lipzen A."/>
            <person name="Morin E."/>
            <person name="Grigoriev I.V."/>
            <person name="Henrissat B."/>
            <person name="Lindahl B."/>
            <person name="Martin F."/>
        </authorList>
    </citation>
    <scope>NUCLEOTIDE SEQUENCE</scope>
    <source>
        <strain evidence="4">JB14</strain>
    </source>
</reference>
<proteinExistence type="predicted"/>
<gene>
    <name evidence="4" type="ORF">BT96DRAFT_927331</name>
</gene>
<evidence type="ECO:0000256" key="2">
    <source>
        <dbReference type="SAM" id="Phobius"/>
    </source>
</evidence>
<feature type="transmembrane region" description="Helical" evidence="2">
    <location>
        <begin position="161"/>
        <end position="182"/>
    </location>
</feature>
<dbReference type="Pfam" id="PF20152">
    <property type="entry name" value="DUF6534"/>
    <property type="match status" value="1"/>
</dbReference>
<name>A0A6A4GS15_9AGAR</name>
<feature type="transmembrane region" description="Helical" evidence="2">
    <location>
        <begin position="233"/>
        <end position="252"/>
    </location>
</feature>
<dbReference type="PANTHER" id="PTHR40465:SF1">
    <property type="entry name" value="DUF6534 DOMAIN-CONTAINING PROTEIN"/>
    <property type="match status" value="1"/>
</dbReference>
<dbReference type="InterPro" id="IPR045339">
    <property type="entry name" value="DUF6534"/>
</dbReference>
<keyword evidence="2" id="KW-0812">Transmembrane</keyword>
<feature type="transmembrane region" description="Helical" evidence="2">
    <location>
        <begin position="203"/>
        <end position="227"/>
    </location>
</feature>
<keyword evidence="5" id="KW-1185">Reference proteome</keyword>
<keyword evidence="2" id="KW-0472">Membrane</keyword>
<feature type="domain" description="DUF6534" evidence="3">
    <location>
        <begin position="169"/>
        <end position="254"/>
    </location>
</feature>
<feature type="transmembrane region" description="Helical" evidence="2">
    <location>
        <begin position="43"/>
        <end position="61"/>
    </location>
</feature>
<evidence type="ECO:0000313" key="4">
    <source>
        <dbReference type="EMBL" id="KAE9387944.1"/>
    </source>
</evidence>
<evidence type="ECO:0000256" key="1">
    <source>
        <dbReference type="SAM" id="MobiDB-lite"/>
    </source>
</evidence>
<dbReference type="OrthoDB" id="3263055at2759"/>
<evidence type="ECO:0000259" key="3">
    <source>
        <dbReference type="Pfam" id="PF20152"/>
    </source>
</evidence>
<feature type="region of interest" description="Disordered" evidence="1">
    <location>
        <begin position="334"/>
        <end position="356"/>
    </location>
</feature>
<dbReference type="EMBL" id="ML769771">
    <property type="protein sequence ID" value="KAE9387944.1"/>
    <property type="molecule type" value="Genomic_DNA"/>
</dbReference>
<feature type="transmembrane region" description="Helical" evidence="2">
    <location>
        <begin position="122"/>
        <end position="141"/>
    </location>
</feature>
<keyword evidence="2" id="KW-1133">Transmembrane helix</keyword>
<organism evidence="4 5">
    <name type="scientific">Gymnopus androsaceus JB14</name>
    <dbReference type="NCBI Taxonomy" id="1447944"/>
    <lineage>
        <taxon>Eukaryota</taxon>
        <taxon>Fungi</taxon>
        <taxon>Dikarya</taxon>
        <taxon>Basidiomycota</taxon>
        <taxon>Agaricomycotina</taxon>
        <taxon>Agaricomycetes</taxon>
        <taxon>Agaricomycetidae</taxon>
        <taxon>Agaricales</taxon>
        <taxon>Marasmiineae</taxon>
        <taxon>Omphalotaceae</taxon>
        <taxon>Gymnopus</taxon>
    </lineage>
</organism>
<evidence type="ECO:0000313" key="5">
    <source>
        <dbReference type="Proteomes" id="UP000799118"/>
    </source>
</evidence>